<dbReference type="Proteomes" id="UP001519460">
    <property type="component" value="Unassembled WGS sequence"/>
</dbReference>
<proteinExistence type="predicted"/>
<evidence type="ECO:0000313" key="2">
    <source>
        <dbReference type="Proteomes" id="UP001519460"/>
    </source>
</evidence>
<dbReference type="EMBL" id="JACVVK020000178">
    <property type="protein sequence ID" value="KAK7486494.1"/>
    <property type="molecule type" value="Genomic_DNA"/>
</dbReference>
<sequence length="110" mass="12247">MQKPKIAETEREFSQKSVDAYLQLSRRSAESWEEAMMKELADCCAVFKGSEGSNPAPVCADVNKATASTAFIQALCHLQWRPPASVKPAVPGTRFMQALQQERCEENRPT</sequence>
<protein>
    <submittedName>
        <fullName evidence="1">Uncharacterized protein</fullName>
    </submittedName>
</protein>
<reference evidence="1 2" key="1">
    <citation type="journal article" date="2023" name="Sci. Data">
        <title>Genome assembly of the Korean intertidal mud-creeper Batillaria attramentaria.</title>
        <authorList>
            <person name="Patra A.K."/>
            <person name="Ho P.T."/>
            <person name="Jun S."/>
            <person name="Lee S.J."/>
            <person name="Kim Y."/>
            <person name="Won Y.J."/>
        </authorList>
    </citation>
    <scope>NUCLEOTIDE SEQUENCE [LARGE SCALE GENOMIC DNA]</scope>
    <source>
        <strain evidence="1">Wonlab-2016</strain>
    </source>
</reference>
<name>A0ABD0KH87_9CAEN</name>
<organism evidence="1 2">
    <name type="scientific">Batillaria attramentaria</name>
    <dbReference type="NCBI Taxonomy" id="370345"/>
    <lineage>
        <taxon>Eukaryota</taxon>
        <taxon>Metazoa</taxon>
        <taxon>Spiralia</taxon>
        <taxon>Lophotrochozoa</taxon>
        <taxon>Mollusca</taxon>
        <taxon>Gastropoda</taxon>
        <taxon>Caenogastropoda</taxon>
        <taxon>Sorbeoconcha</taxon>
        <taxon>Cerithioidea</taxon>
        <taxon>Batillariidae</taxon>
        <taxon>Batillaria</taxon>
    </lineage>
</organism>
<comment type="caution">
    <text evidence="1">The sequence shown here is derived from an EMBL/GenBank/DDBJ whole genome shotgun (WGS) entry which is preliminary data.</text>
</comment>
<keyword evidence="2" id="KW-1185">Reference proteome</keyword>
<evidence type="ECO:0000313" key="1">
    <source>
        <dbReference type="EMBL" id="KAK7486494.1"/>
    </source>
</evidence>
<gene>
    <name evidence="1" type="ORF">BaRGS_00022295</name>
</gene>
<accession>A0ABD0KH87</accession>
<dbReference type="AlphaFoldDB" id="A0ABD0KH87"/>